<feature type="compositionally biased region" description="Low complexity" evidence="1">
    <location>
        <begin position="44"/>
        <end position="59"/>
    </location>
</feature>
<protein>
    <recommendedName>
        <fullName evidence="4">Integral membrane protein</fullName>
    </recommendedName>
</protein>
<organism evidence="2 3">
    <name type="scientific">Streptomyces longisporoflavus</name>
    <dbReference type="NCBI Taxonomy" id="28044"/>
    <lineage>
        <taxon>Bacteria</taxon>
        <taxon>Bacillati</taxon>
        <taxon>Actinomycetota</taxon>
        <taxon>Actinomycetes</taxon>
        <taxon>Kitasatosporales</taxon>
        <taxon>Streptomycetaceae</taxon>
        <taxon>Streptomyces</taxon>
    </lineage>
</organism>
<evidence type="ECO:0000313" key="2">
    <source>
        <dbReference type="EMBL" id="MFH8551443.1"/>
    </source>
</evidence>
<dbReference type="RefSeq" id="WP_397718370.1">
    <property type="nucleotide sequence ID" value="NZ_JBIRGN010000012.1"/>
</dbReference>
<accession>A0ABW7R2F0</accession>
<evidence type="ECO:0000256" key="1">
    <source>
        <dbReference type="SAM" id="MobiDB-lite"/>
    </source>
</evidence>
<feature type="region of interest" description="Disordered" evidence="1">
    <location>
        <begin position="41"/>
        <end position="70"/>
    </location>
</feature>
<keyword evidence="3" id="KW-1185">Reference proteome</keyword>
<comment type="caution">
    <text evidence="2">The sequence shown here is derived from an EMBL/GenBank/DDBJ whole genome shotgun (WGS) entry which is preliminary data.</text>
</comment>
<gene>
    <name evidence="2" type="ORF">ACH4F9_41310</name>
</gene>
<name>A0ABW7R2F0_9ACTN</name>
<evidence type="ECO:0000313" key="3">
    <source>
        <dbReference type="Proteomes" id="UP001610818"/>
    </source>
</evidence>
<dbReference type="EMBL" id="JBIRGQ010000012">
    <property type="protein sequence ID" value="MFH8551443.1"/>
    <property type="molecule type" value="Genomic_DNA"/>
</dbReference>
<sequence length="256" mass="27323">MNGQDRKARRARLLLIALGVVVVAALAGGALTAFSLLDGGGSPTGKPKPSDSSKPNPGSSTPPRDAMTPDKAKKIVLIPGTKQQGGVSRGFPFTGNGGISAVVNFWEEYAFMDDRAAREQLKAVASPDATGYIEEQVTEVRKLREGVGLPPSGGAPAGITFTTSVNAACATSIGTSGKVMQIWLAYDQYATKADGGADRNPLKGEEIDFIIKWQDGDWKLTNEPKYRKQRTFPASYFPDSTVASTDGWRQVRHADY</sequence>
<dbReference type="Proteomes" id="UP001610818">
    <property type="component" value="Unassembled WGS sequence"/>
</dbReference>
<proteinExistence type="predicted"/>
<reference evidence="2 3" key="1">
    <citation type="submission" date="2024-10" db="EMBL/GenBank/DDBJ databases">
        <title>The Natural Products Discovery Center: Release of the First 8490 Sequenced Strains for Exploring Actinobacteria Biosynthetic Diversity.</title>
        <authorList>
            <person name="Kalkreuter E."/>
            <person name="Kautsar S.A."/>
            <person name="Yang D."/>
            <person name="Bader C.D."/>
            <person name="Teijaro C.N."/>
            <person name="Fluegel L."/>
            <person name="Davis C.M."/>
            <person name="Simpson J.R."/>
            <person name="Lauterbach L."/>
            <person name="Steele A.D."/>
            <person name="Gui C."/>
            <person name="Meng S."/>
            <person name="Li G."/>
            <person name="Viehrig K."/>
            <person name="Ye F."/>
            <person name="Su P."/>
            <person name="Kiefer A.F."/>
            <person name="Nichols A."/>
            <person name="Cepeda A.J."/>
            <person name="Yan W."/>
            <person name="Fan B."/>
            <person name="Jiang Y."/>
            <person name="Adhikari A."/>
            <person name="Zheng C.-J."/>
            <person name="Schuster L."/>
            <person name="Cowan T.M."/>
            <person name="Smanski M.J."/>
            <person name="Chevrette M.G."/>
            <person name="De Carvalho L.P.S."/>
            <person name="Shen B."/>
        </authorList>
    </citation>
    <scope>NUCLEOTIDE SEQUENCE [LARGE SCALE GENOMIC DNA]</scope>
    <source>
        <strain evidence="2 3">NPDC017990</strain>
    </source>
</reference>
<evidence type="ECO:0008006" key="4">
    <source>
        <dbReference type="Google" id="ProtNLM"/>
    </source>
</evidence>